<dbReference type="PROSITE" id="PS50234">
    <property type="entry name" value="VWFA"/>
    <property type="match status" value="1"/>
</dbReference>
<sequence>MIELLGLTLLRPWWLLGLPLAIAIAFVAVKRSGGVGDWRRAVDAHLLDAIARRGGVVAGKGRGALVAATVSALIALALVGPAVERSDASSFRNLDTMIVLLDLSRSVAESPEFRDAKLAALSAAEAAGTRQVAVIAFAGDAYLVAPPTTDRKGLETTLFALDGQTIPDAGSAPARALGLARKTLKDAGVVGGDVVLISDGGGIDDGARGEARGLASDGQSLSTLYVTPKTATDAPPGPRQAGRPELEALATIGGGATAGVETPEAVNERLGRNVAERLGPGAFSSLVWYDYGRWLLALAAVPALLLFRRGG</sequence>
<keyword evidence="4" id="KW-1185">Reference proteome</keyword>
<dbReference type="SUPFAM" id="SSF53300">
    <property type="entry name" value="vWA-like"/>
    <property type="match status" value="1"/>
</dbReference>
<proteinExistence type="predicted"/>
<evidence type="ECO:0000256" key="1">
    <source>
        <dbReference type="SAM" id="Phobius"/>
    </source>
</evidence>
<dbReference type="InterPro" id="IPR002035">
    <property type="entry name" value="VWF_A"/>
</dbReference>
<dbReference type="EMBL" id="JADBEO010000080">
    <property type="protein sequence ID" value="MDR4308846.1"/>
    <property type="molecule type" value="Genomic_DNA"/>
</dbReference>
<feature type="domain" description="VWFA" evidence="2">
    <location>
        <begin position="96"/>
        <end position="278"/>
    </location>
</feature>
<comment type="caution">
    <text evidence="3">The sequence shown here is derived from an EMBL/GenBank/DDBJ whole genome shotgun (WGS) entry which is preliminary data.</text>
</comment>
<evidence type="ECO:0000313" key="3">
    <source>
        <dbReference type="EMBL" id="MDR4308846.1"/>
    </source>
</evidence>
<evidence type="ECO:0000259" key="2">
    <source>
        <dbReference type="PROSITE" id="PS50234"/>
    </source>
</evidence>
<dbReference type="InterPro" id="IPR036465">
    <property type="entry name" value="vWFA_dom_sf"/>
</dbReference>
<reference evidence="3" key="1">
    <citation type="submission" date="2020-10" db="EMBL/GenBank/DDBJ databases">
        <authorList>
            <person name="Abbas A."/>
            <person name="Razzaq R."/>
            <person name="Waqas M."/>
            <person name="Abbas N."/>
            <person name="Nielsen T.K."/>
            <person name="Hansen L.H."/>
            <person name="Hussain S."/>
            <person name="Shahid M."/>
        </authorList>
    </citation>
    <scope>NUCLEOTIDE SEQUENCE</scope>
    <source>
        <strain evidence="3">S14</strain>
    </source>
</reference>
<feature type="transmembrane region" description="Helical" evidence="1">
    <location>
        <begin position="63"/>
        <end position="83"/>
    </location>
</feature>
<name>A0ABU1DL26_9HYPH</name>
<protein>
    <submittedName>
        <fullName evidence="3">VWA domain-containing protein</fullName>
    </submittedName>
</protein>
<keyword evidence="1" id="KW-0812">Transmembrane</keyword>
<accession>A0ABU1DL26</accession>
<keyword evidence="1" id="KW-1133">Transmembrane helix</keyword>
<feature type="transmembrane region" description="Helical" evidence="1">
    <location>
        <begin position="12"/>
        <end position="29"/>
    </location>
</feature>
<evidence type="ECO:0000313" key="4">
    <source>
        <dbReference type="Proteomes" id="UP001181622"/>
    </source>
</evidence>
<keyword evidence="1" id="KW-0472">Membrane</keyword>
<dbReference type="SMART" id="SM00327">
    <property type="entry name" value="VWA"/>
    <property type="match status" value="1"/>
</dbReference>
<dbReference type="Pfam" id="PF13519">
    <property type="entry name" value="VWA_2"/>
    <property type="match status" value="1"/>
</dbReference>
<dbReference type="Gene3D" id="3.40.50.410">
    <property type="entry name" value="von Willebrand factor, type A domain"/>
    <property type="match status" value="1"/>
</dbReference>
<organism evidence="3 4">
    <name type="scientific">Chelatococcus sambhunathii</name>
    <dbReference type="NCBI Taxonomy" id="363953"/>
    <lineage>
        <taxon>Bacteria</taxon>
        <taxon>Pseudomonadati</taxon>
        <taxon>Pseudomonadota</taxon>
        <taxon>Alphaproteobacteria</taxon>
        <taxon>Hyphomicrobiales</taxon>
        <taxon>Chelatococcaceae</taxon>
        <taxon>Chelatococcus</taxon>
    </lineage>
</organism>
<dbReference type="RefSeq" id="WP_309394930.1">
    <property type="nucleotide sequence ID" value="NZ_JADBEO010000080.1"/>
</dbReference>
<dbReference type="Proteomes" id="UP001181622">
    <property type="component" value="Unassembled WGS sequence"/>
</dbReference>
<gene>
    <name evidence="3" type="ORF">IHQ68_19670</name>
</gene>